<dbReference type="InterPro" id="IPR029058">
    <property type="entry name" value="AB_hydrolase_fold"/>
</dbReference>
<dbReference type="PANTHER" id="PTHR11010">
    <property type="entry name" value="PROTEASE S28 PRO-X CARBOXYPEPTIDASE-RELATED"/>
    <property type="match status" value="1"/>
</dbReference>
<evidence type="ECO:0000313" key="7">
    <source>
        <dbReference type="Proteomes" id="UP001391051"/>
    </source>
</evidence>
<dbReference type="RefSeq" id="XP_066698534.1">
    <property type="nucleotide sequence ID" value="XM_066846136.1"/>
</dbReference>
<dbReference type="Proteomes" id="UP001391051">
    <property type="component" value="Unassembled WGS sequence"/>
</dbReference>
<keyword evidence="2" id="KW-0645">Protease</keyword>
<evidence type="ECO:0000313" key="6">
    <source>
        <dbReference type="EMBL" id="KAK7949028.1"/>
    </source>
</evidence>
<keyword evidence="5" id="KW-0325">Glycoprotein</keyword>
<protein>
    <submittedName>
        <fullName evidence="6">Extracellular serine carboxypeptidase</fullName>
    </submittedName>
</protein>
<dbReference type="GO" id="GO:0004180">
    <property type="term" value="F:carboxypeptidase activity"/>
    <property type="evidence" value="ECO:0007669"/>
    <property type="project" value="UniProtKB-KW"/>
</dbReference>
<keyword evidence="6" id="KW-0121">Carboxypeptidase</keyword>
<evidence type="ECO:0000256" key="5">
    <source>
        <dbReference type="ARBA" id="ARBA00023180"/>
    </source>
</evidence>
<keyword evidence="3" id="KW-0732">Signal</keyword>
<dbReference type="EMBL" id="JAQQWE010000006">
    <property type="protein sequence ID" value="KAK7949028.1"/>
    <property type="molecule type" value="Genomic_DNA"/>
</dbReference>
<gene>
    <name evidence="6" type="ORF">PG986_009914</name>
</gene>
<reference evidence="6 7" key="1">
    <citation type="submission" date="2023-01" db="EMBL/GenBank/DDBJ databases">
        <title>Analysis of 21 Apiospora genomes using comparative genomics revels a genus with tremendous synthesis potential of carbohydrate active enzymes and secondary metabolites.</title>
        <authorList>
            <person name="Sorensen T."/>
        </authorList>
    </citation>
    <scope>NUCLEOTIDE SEQUENCE [LARGE SCALE GENOMIC DNA]</scope>
    <source>
        <strain evidence="6 7">CBS 24483</strain>
    </source>
</reference>
<dbReference type="GeneID" id="92079198"/>
<dbReference type="PANTHER" id="PTHR11010:SF117">
    <property type="entry name" value="SERINE PROTEASE 16"/>
    <property type="match status" value="1"/>
</dbReference>
<evidence type="ECO:0000256" key="1">
    <source>
        <dbReference type="ARBA" id="ARBA00011079"/>
    </source>
</evidence>
<sequence length="172" mass="20101">MGEIRRNRTESQRTDLGQVWRLWYWQACTEWGYFSTAEPAPLPAMLSRSLNLYYLTEVCRFAFDFPDDYRIPVERINGYGNVTIQTPRLLFVNGELDPWLDVTAHSPLAGDLRERAGDGLLLRNHGYGSEKTALRQLEEEPTEIRLAHRKEIDIVKKWVDEWKKGSTEIEEL</sequence>
<accession>A0ABR1Q955</accession>
<evidence type="ECO:0000256" key="3">
    <source>
        <dbReference type="ARBA" id="ARBA00022729"/>
    </source>
</evidence>
<evidence type="ECO:0000256" key="4">
    <source>
        <dbReference type="ARBA" id="ARBA00022801"/>
    </source>
</evidence>
<comment type="similarity">
    <text evidence="1">Belongs to the peptidase S28 family.</text>
</comment>
<dbReference type="InterPro" id="IPR008758">
    <property type="entry name" value="Peptidase_S28"/>
</dbReference>
<evidence type="ECO:0000256" key="2">
    <source>
        <dbReference type="ARBA" id="ARBA00022670"/>
    </source>
</evidence>
<keyword evidence="7" id="KW-1185">Reference proteome</keyword>
<name>A0ABR1Q955_9PEZI</name>
<comment type="caution">
    <text evidence="6">The sequence shown here is derived from an EMBL/GenBank/DDBJ whole genome shotgun (WGS) entry which is preliminary data.</text>
</comment>
<organism evidence="6 7">
    <name type="scientific">Apiospora aurea</name>
    <dbReference type="NCBI Taxonomy" id="335848"/>
    <lineage>
        <taxon>Eukaryota</taxon>
        <taxon>Fungi</taxon>
        <taxon>Dikarya</taxon>
        <taxon>Ascomycota</taxon>
        <taxon>Pezizomycotina</taxon>
        <taxon>Sordariomycetes</taxon>
        <taxon>Xylariomycetidae</taxon>
        <taxon>Amphisphaeriales</taxon>
        <taxon>Apiosporaceae</taxon>
        <taxon>Apiospora</taxon>
    </lineage>
</organism>
<dbReference type="Gene3D" id="3.40.50.1820">
    <property type="entry name" value="alpha/beta hydrolase"/>
    <property type="match status" value="1"/>
</dbReference>
<dbReference type="Pfam" id="PF05577">
    <property type="entry name" value="Peptidase_S28"/>
    <property type="match status" value="1"/>
</dbReference>
<keyword evidence="4" id="KW-0378">Hydrolase</keyword>
<proteinExistence type="inferred from homology"/>